<dbReference type="InterPro" id="IPR036909">
    <property type="entry name" value="Cyt_c-like_dom_sf"/>
</dbReference>
<dbReference type="Gene3D" id="1.10.760.10">
    <property type="entry name" value="Cytochrome c-like domain"/>
    <property type="match status" value="1"/>
</dbReference>
<dbReference type="Pfam" id="PF00034">
    <property type="entry name" value="Cytochrom_C"/>
    <property type="match status" value="1"/>
</dbReference>
<proteinExistence type="predicted"/>
<dbReference type="SUPFAM" id="SSF46626">
    <property type="entry name" value="Cytochrome c"/>
    <property type="match status" value="1"/>
</dbReference>
<dbReference type="GO" id="GO:0046872">
    <property type="term" value="F:metal ion binding"/>
    <property type="evidence" value="ECO:0007669"/>
    <property type="project" value="UniProtKB-KW"/>
</dbReference>
<keyword evidence="8" id="KW-1185">Reference proteome</keyword>
<dbReference type="GO" id="GO:0009055">
    <property type="term" value="F:electron transfer activity"/>
    <property type="evidence" value="ECO:0007669"/>
    <property type="project" value="InterPro"/>
</dbReference>
<name>A0A498RHZ3_9FIRM</name>
<keyword evidence="3 4" id="KW-0408">Iron</keyword>
<keyword evidence="5" id="KW-1133">Transmembrane helix</keyword>
<keyword evidence="5" id="KW-0472">Membrane</keyword>
<evidence type="ECO:0000256" key="3">
    <source>
        <dbReference type="ARBA" id="ARBA00023004"/>
    </source>
</evidence>
<protein>
    <submittedName>
        <fullName evidence="7">Cytochrome c</fullName>
    </submittedName>
</protein>
<sequence length="135" mass="14946">MGLYLKGFLVIITASLVAFALLIYISIAHGRLPPVPAEAEQGKMVFQQKGCIECHTIFGNGGYSGGDLTKVYGKFGPAALRDYLVHPPLITGTKYRRHDKLTEEEADEVTAYFKFLNSVNTLGWPPRPVFSKEIK</sequence>
<evidence type="ECO:0000313" key="7">
    <source>
        <dbReference type="EMBL" id="VBB09733.1"/>
    </source>
</evidence>
<dbReference type="InterPro" id="IPR009056">
    <property type="entry name" value="Cyt_c-like_dom"/>
</dbReference>
<reference evidence="7 8" key="1">
    <citation type="submission" date="2018-06" db="EMBL/GenBank/DDBJ databases">
        <authorList>
            <person name="Strepis N."/>
        </authorList>
    </citation>
    <scope>NUCLEOTIDE SEQUENCE [LARGE SCALE GENOMIC DNA]</scope>
    <source>
        <strain evidence="7">LUCI</strain>
    </source>
</reference>
<gene>
    <name evidence="7" type="ORF">LUCI_5031</name>
</gene>
<dbReference type="RefSeq" id="WP_122630548.1">
    <property type="nucleotide sequence ID" value="NZ_UPPP01000133.1"/>
</dbReference>
<evidence type="ECO:0000256" key="1">
    <source>
        <dbReference type="ARBA" id="ARBA00022617"/>
    </source>
</evidence>
<keyword evidence="5" id="KW-0812">Transmembrane</keyword>
<accession>A0A498RHZ3</accession>
<evidence type="ECO:0000256" key="5">
    <source>
        <dbReference type="SAM" id="Phobius"/>
    </source>
</evidence>
<evidence type="ECO:0000259" key="6">
    <source>
        <dbReference type="PROSITE" id="PS51007"/>
    </source>
</evidence>
<dbReference type="OrthoDB" id="9809720at2"/>
<keyword evidence="1 4" id="KW-0349">Heme</keyword>
<dbReference type="AlphaFoldDB" id="A0A498RHZ3"/>
<organism evidence="7 8">
    <name type="scientific">Lucifera butyrica</name>
    <dbReference type="NCBI Taxonomy" id="1351585"/>
    <lineage>
        <taxon>Bacteria</taxon>
        <taxon>Bacillati</taxon>
        <taxon>Bacillota</taxon>
        <taxon>Negativicutes</taxon>
        <taxon>Veillonellales</taxon>
        <taxon>Veillonellaceae</taxon>
        <taxon>Lucifera</taxon>
    </lineage>
</organism>
<evidence type="ECO:0000256" key="2">
    <source>
        <dbReference type="ARBA" id="ARBA00022723"/>
    </source>
</evidence>
<dbReference type="EMBL" id="UPPP01000133">
    <property type="protein sequence ID" value="VBB09733.1"/>
    <property type="molecule type" value="Genomic_DNA"/>
</dbReference>
<feature type="domain" description="Cytochrome c" evidence="6">
    <location>
        <begin position="37"/>
        <end position="117"/>
    </location>
</feature>
<evidence type="ECO:0000256" key="4">
    <source>
        <dbReference type="PROSITE-ProRule" id="PRU00433"/>
    </source>
</evidence>
<dbReference type="GO" id="GO:0020037">
    <property type="term" value="F:heme binding"/>
    <property type="evidence" value="ECO:0007669"/>
    <property type="project" value="InterPro"/>
</dbReference>
<dbReference type="PROSITE" id="PS51007">
    <property type="entry name" value="CYTC"/>
    <property type="match status" value="1"/>
</dbReference>
<evidence type="ECO:0000313" key="8">
    <source>
        <dbReference type="Proteomes" id="UP000277811"/>
    </source>
</evidence>
<feature type="transmembrane region" description="Helical" evidence="5">
    <location>
        <begin position="7"/>
        <end position="27"/>
    </location>
</feature>
<dbReference type="Proteomes" id="UP000277811">
    <property type="component" value="Unassembled WGS sequence"/>
</dbReference>
<keyword evidence="2 4" id="KW-0479">Metal-binding</keyword>